<dbReference type="EMBL" id="JBJUVG010000005">
    <property type="protein sequence ID" value="MFM9413716.1"/>
    <property type="molecule type" value="Genomic_DNA"/>
</dbReference>
<protein>
    <submittedName>
        <fullName evidence="1">Uncharacterized protein</fullName>
    </submittedName>
</protein>
<gene>
    <name evidence="1" type="ORF">ACKQTC_04975</name>
</gene>
<dbReference type="Proteomes" id="UP001631949">
    <property type="component" value="Unassembled WGS sequence"/>
</dbReference>
<comment type="caution">
    <text evidence="1">The sequence shown here is derived from an EMBL/GenBank/DDBJ whole genome shotgun (WGS) entry which is preliminary data.</text>
</comment>
<evidence type="ECO:0000313" key="2">
    <source>
        <dbReference type="Proteomes" id="UP001631949"/>
    </source>
</evidence>
<keyword evidence="2" id="KW-1185">Reference proteome</keyword>
<evidence type="ECO:0000313" key="1">
    <source>
        <dbReference type="EMBL" id="MFM9413716.1"/>
    </source>
</evidence>
<proteinExistence type="predicted"/>
<dbReference type="RefSeq" id="WP_408977332.1">
    <property type="nucleotide sequence ID" value="NZ_JBJUVG010000005.1"/>
</dbReference>
<accession>A0ABW9H0A4</accession>
<organism evidence="1 2">
    <name type="scientific">Peptococcus simiae</name>
    <dbReference type="NCBI Taxonomy" id="1643805"/>
    <lineage>
        <taxon>Bacteria</taxon>
        <taxon>Bacillati</taxon>
        <taxon>Bacillota</taxon>
        <taxon>Clostridia</taxon>
        <taxon>Eubacteriales</taxon>
        <taxon>Peptococcaceae</taxon>
        <taxon>Peptococcus</taxon>
    </lineage>
</organism>
<reference evidence="1 2" key="1">
    <citation type="journal article" date="2016" name="Int. J. Syst. Evol. Microbiol.">
        <title>Peptococcus simiae sp. nov., isolated from rhesus macaque faeces and emended description of the genus Peptococcus.</title>
        <authorList>
            <person name="Shkoporov A.N."/>
            <person name="Efimov B.A."/>
            <person name="Kondova I."/>
            <person name="Ouwerling B."/>
            <person name="Chaplin A.V."/>
            <person name="Shcherbakova V.A."/>
            <person name="Langermans J.A.M."/>
        </authorList>
    </citation>
    <scope>NUCLEOTIDE SEQUENCE [LARGE SCALE GENOMIC DNA]</scope>
    <source>
        <strain evidence="1 2">M108</strain>
    </source>
</reference>
<sequence length="98" mass="10973">MKTIDVYQCELGKTIPLEYVGRVRYFGESFGVDGLTDGKDYNLVKDETGYIKVVDDSEEDYIYSLSNPAPATGYSPGGIFKIVDDPREILKKRGLPEL</sequence>
<name>A0ABW9H0A4_9FIRM</name>